<dbReference type="Ensembl" id="ENSCINT00000031438.1">
    <property type="protein sequence ID" value="ENSCINP00000035518.1"/>
    <property type="gene ID" value="ENSCING00000019920.1"/>
</dbReference>
<dbReference type="Proteomes" id="UP000008144">
    <property type="component" value="Unassembled WGS sequence"/>
</dbReference>
<accession>H2Y0T4</accession>
<keyword evidence="1" id="KW-0732">Signal</keyword>
<evidence type="ECO:0000313" key="3">
    <source>
        <dbReference type="Ensembl" id="ENSCINP00000035518.1"/>
    </source>
</evidence>
<sequence>MCKLIAIAVILIVGLSWTCYGGRIRKICNGHGRSRMHRNYTCCQNSGTGGWTPQPILPDHRCCPGSGRTFSESENQVCDNGRIREKTNPDETMCGVLLPYNVNSQVCCKTNITTARVYDKVPNGQCCNHDYLTDDSIRCCGGQTYDILNQTCCNSSETDTGVRLYNISNGKCCNDRPYDQTRQECNSDLEVVSRRTIKYCQDQPYNSLLNGCCVIDLYVKGAQLCHHETGTIITNP</sequence>
<reference evidence="3" key="3">
    <citation type="submission" date="2025-09" db="UniProtKB">
        <authorList>
            <consortium name="Ensembl"/>
        </authorList>
    </citation>
    <scope>IDENTIFICATION</scope>
</reference>
<name>H2Y0T4_CIOIN</name>
<feature type="domain" description="Galaxin-like repeats" evidence="2">
    <location>
        <begin position="138"/>
        <end position="218"/>
    </location>
</feature>
<reference evidence="3" key="2">
    <citation type="submission" date="2025-08" db="UniProtKB">
        <authorList>
            <consortium name="Ensembl"/>
        </authorList>
    </citation>
    <scope>IDENTIFICATION</scope>
</reference>
<dbReference type="AlphaFoldDB" id="H2Y0T4"/>
<feature type="signal peptide" evidence="1">
    <location>
        <begin position="1"/>
        <end position="21"/>
    </location>
</feature>
<reference evidence="4" key="1">
    <citation type="journal article" date="2002" name="Science">
        <title>The draft genome of Ciona intestinalis: insights into chordate and vertebrate origins.</title>
        <authorList>
            <person name="Dehal P."/>
            <person name="Satou Y."/>
            <person name="Campbell R.K."/>
            <person name="Chapman J."/>
            <person name="Degnan B."/>
            <person name="De Tomaso A."/>
            <person name="Davidson B."/>
            <person name="Di Gregorio A."/>
            <person name="Gelpke M."/>
            <person name="Goodstein D.M."/>
            <person name="Harafuji N."/>
            <person name="Hastings K.E."/>
            <person name="Ho I."/>
            <person name="Hotta K."/>
            <person name="Huang W."/>
            <person name="Kawashima T."/>
            <person name="Lemaire P."/>
            <person name="Martinez D."/>
            <person name="Meinertzhagen I.A."/>
            <person name="Necula S."/>
            <person name="Nonaka M."/>
            <person name="Putnam N."/>
            <person name="Rash S."/>
            <person name="Saiga H."/>
            <person name="Satake M."/>
            <person name="Terry A."/>
            <person name="Yamada L."/>
            <person name="Wang H.G."/>
            <person name="Awazu S."/>
            <person name="Azumi K."/>
            <person name="Boore J."/>
            <person name="Branno M."/>
            <person name="Chin-Bow S."/>
            <person name="DeSantis R."/>
            <person name="Doyle S."/>
            <person name="Francino P."/>
            <person name="Keys D.N."/>
            <person name="Haga S."/>
            <person name="Hayashi H."/>
            <person name="Hino K."/>
            <person name="Imai K.S."/>
            <person name="Inaba K."/>
            <person name="Kano S."/>
            <person name="Kobayashi K."/>
            <person name="Kobayashi M."/>
            <person name="Lee B.I."/>
            <person name="Makabe K.W."/>
            <person name="Manohar C."/>
            <person name="Matassi G."/>
            <person name="Medina M."/>
            <person name="Mochizuki Y."/>
            <person name="Mount S."/>
            <person name="Morishita T."/>
            <person name="Miura S."/>
            <person name="Nakayama A."/>
            <person name="Nishizaka S."/>
            <person name="Nomoto H."/>
            <person name="Ohta F."/>
            <person name="Oishi K."/>
            <person name="Rigoutsos I."/>
            <person name="Sano M."/>
            <person name="Sasaki A."/>
            <person name="Sasakura Y."/>
            <person name="Shoguchi E."/>
            <person name="Shin-i T."/>
            <person name="Spagnuolo A."/>
            <person name="Stainier D."/>
            <person name="Suzuki M.M."/>
            <person name="Tassy O."/>
            <person name="Takatori N."/>
            <person name="Tokuoka M."/>
            <person name="Yagi K."/>
            <person name="Yoshizaki F."/>
            <person name="Wada S."/>
            <person name="Zhang C."/>
            <person name="Hyatt P.D."/>
            <person name="Larimer F."/>
            <person name="Detter C."/>
            <person name="Doggett N."/>
            <person name="Glavina T."/>
            <person name="Hawkins T."/>
            <person name="Richardson P."/>
            <person name="Lucas S."/>
            <person name="Kohara Y."/>
            <person name="Levine M."/>
            <person name="Satoh N."/>
            <person name="Rokhsar D.S."/>
        </authorList>
    </citation>
    <scope>NUCLEOTIDE SEQUENCE [LARGE SCALE GENOMIC DNA]</scope>
</reference>
<evidence type="ECO:0000256" key="1">
    <source>
        <dbReference type="SAM" id="SignalP"/>
    </source>
</evidence>
<dbReference type="InParanoid" id="H2Y0T4"/>
<protein>
    <recommendedName>
        <fullName evidence="2">Galaxin-like repeats domain-containing protein</fullName>
    </recommendedName>
</protein>
<evidence type="ECO:0000313" key="4">
    <source>
        <dbReference type="Proteomes" id="UP000008144"/>
    </source>
</evidence>
<evidence type="ECO:0000259" key="2">
    <source>
        <dbReference type="Pfam" id="PF24748"/>
    </source>
</evidence>
<proteinExistence type="predicted"/>
<dbReference type="HOGENOM" id="CLU_1177704_0_0_1"/>
<dbReference type="InterPro" id="IPR056601">
    <property type="entry name" value="Galaxin_dom"/>
</dbReference>
<dbReference type="Pfam" id="PF24748">
    <property type="entry name" value="Galaxin_repeat"/>
    <property type="match status" value="1"/>
</dbReference>
<keyword evidence="4" id="KW-1185">Reference proteome</keyword>
<organism evidence="3 4">
    <name type="scientific">Ciona intestinalis</name>
    <name type="common">Transparent sea squirt</name>
    <name type="synonym">Ascidia intestinalis</name>
    <dbReference type="NCBI Taxonomy" id="7719"/>
    <lineage>
        <taxon>Eukaryota</taxon>
        <taxon>Metazoa</taxon>
        <taxon>Chordata</taxon>
        <taxon>Tunicata</taxon>
        <taxon>Ascidiacea</taxon>
        <taxon>Phlebobranchia</taxon>
        <taxon>Cionidae</taxon>
        <taxon>Ciona</taxon>
    </lineage>
</organism>
<feature type="chain" id="PRO_5003578294" description="Galaxin-like repeats domain-containing protein" evidence="1">
    <location>
        <begin position="22"/>
        <end position="236"/>
    </location>
</feature>